<evidence type="ECO:0000256" key="9">
    <source>
        <dbReference type="ARBA" id="ARBA00048679"/>
    </source>
</evidence>
<evidence type="ECO:0000259" key="11">
    <source>
        <dbReference type="PROSITE" id="PS50011"/>
    </source>
</evidence>
<dbReference type="SUPFAM" id="SSF56112">
    <property type="entry name" value="Protein kinase-like (PK-like)"/>
    <property type="match status" value="1"/>
</dbReference>
<proteinExistence type="inferred from homology"/>
<feature type="domain" description="Protein kinase" evidence="11">
    <location>
        <begin position="8"/>
        <end position="327"/>
    </location>
</feature>
<dbReference type="FunFam" id="1.10.510.10:FF:000294">
    <property type="entry name" value="Serine/threonine-protein kinase OXI1"/>
    <property type="match status" value="1"/>
</dbReference>
<keyword evidence="6 12" id="KW-0418">Kinase</keyword>
<dbReference type="SMART" id="SM00220">
    <property type="entry name" value="S_TKc"/>
    <property type="match status" value="1"/>
</dbReference>
<dbReference type="Proteomes" id="UP001140949">
    <property type="component" value="Unassembled WGS sequence"/>
</dbReference>
<comment type="caution">
    <text evidence="12">The sequence shown here is derived from an EMBL/GenBank/DDBJ whole genome shotgun (WGS) entry which is preliminary data.</text>
</comment>
<dbReference type="GO" id="GO:0004674">
    <property type="term" value="F:protein serine/threonine kinase activity"/>
    <property type="evidence" value="ECO:0007669"/>
    <property type="project" value="UniProtKB-KW"/>
</dbReference>
<evidence type="ECO:0000256" key="4">
    <source>
        <dbReference type="ARBA" id="ARBA00022679"/>
    </source>
</evidence>
<evidence type="ECO:0000313" key="12">
    <source>
        <dbReference type="EMBL" id="KAJ6806200.1"/>
    </source>
</evidence>
<keyword evidence="4" id="KW-0808">Transferase</keyword>
<dbReference type="FunFam" id="1.10.510.10:FF:000312">
    <property type="entry name" value="Serine/threonine-protein kinase OXI1"/>
    <property type="match status" value="1"/>
</dbReference>
<dbReference type="PROSITE" id="PS00108">
    <property type="entry name" value="PROTEIN_KINASE_ST"/>
    <property type="match status" value="1"/>
</dbReference>
<evidence type="ECO:0000256" key="8">
    <source>
        <dbReference type="ARBA" id="ARBA00047899"/>
    </source>
</evidence>
<name>A0AAX6EQ46_IRIPA</name>
<evidence type="ECO:0000256" key="1">
    <source>
        <dbReference type="ARBA" id="ARBA00009903"/>
    </source>
</evidence>
<feature type="region of interest" description="Disordered" evidence="10">
    <location>
        <begin position="165"/>
        <end position="190"/>
    </location>
</feature>
<evidence type="ECO:0000256" key="3">
    <source>
        <dbReference type="ARBA" id="ARBA00022527"/>
    </source>
</evidence>
<evidence type="ECO:0000256" key="7">
    <source>
        <dbReference type="ARBA" id="ARBA00022840"/>
    </source>
</evidence>
<accession>A0AAX6EQ46</accession>
<dbReference type="EMBL" id="JANAVB010034785">
    <property type="protein sequence ID" value="KAJ6806200.1"/>
    <property type="molecule type" value="Genomic_DNA"/>
</dbReference>
<dbReference type="InterPro" id="IPR000719">
    <property type="entry name" value="Prot_kinase_dom"/>
</dbReference>
<comment type="catalytic activity">
    <reaction evidence="9">
        <text>L-seryl-[protein] + ATP = O-phospho-L-seryl-[protein] + ADP + H(+)</text>
        <dbReference type="Rhea" id="RHEA:17989"/>
        <dbReference type="Rhea" id="RHEA-COMP:9863"/>
        <dbReference type="Rhea" id="RHEA-COMP:11604"/>
        <dbReference type="ChEBI" id="CHEBI:15378"/>
        <dbReference type="ChEBI" id="CHEBI:29999"/>
        <dbReference type="ChEBI" id="CHEBI:30616"/>
        <dbReference type="ChEBI" id="CHEBI:83421"/>
        <dbReference type="ChEBI" id="CHEBI:456216"/>
        <dbReference type="EC" id="2.7.11.1"/>
    </reaction>
</comment>
<keyword evidence="5" id="KW-0547">Nucleotide-binding</keyword>
<evidence type="ECO:0000313" key="14">
    <source>
        <dbReference type="Proteomes" id="UP001140949"/>
    </source>
</evidence>
<comment type="catalytic activity">
    <reaction evidence="8">
        <text>L-threonyl-[protein] + ATP = O-phospho-L-threonyl-[protein] + ADP + H(+)</text>
        <dbReference type="Rhea" id="RHEA:46608"/>
        <dbReference type="Rhea" id="RHEA-COMP:11060"/>
        <dbReference type="Rhea" id="RHEA-COMP:11605"/>
        <dbReference type="ChEBI" id="CHEBI:15378"/>
        <dbReference type="ChEBI" id="CHEBI:30013"/>
        <dbReference type="ChEBI" id="CHEBI:30616"/>
        <dbReference type="ChEBI" id="CHEBI:61977"/>
        <dbReference type="ChEBI" id="CHEBI:456216"/>
        <dbReference type="EC" id="2.7.11.1"/>
    </reaction>
</comment>
<evidence type="ECO:0000256" key="10">
    <source>
        <dbReference type="SAM" id="MobiDB-lite"/>
    </source>
</evidence>
<comment type="similarity">
    <text evidence="1">Belongs to the protein kinase superfamily. AGC Ser/Thr protein kinase family.</text>
</comment>
<sequence>MELDLRSLTATSVLGRGAKGVVFLVRSQSQTLALKAISRPPPTEEKGKEDPYRRIRFERDVLRSLRHPLLPSLRGHLSTDAIVAFAMDACPGGDLARLRRAQSEQMFSDDAIRFYAAELVLALDHLHRLRIVYRDLKPENVLIQESGHIMLVDFDLAVKLPPNGNDSCHSSNSKSPSPRPPPTEIQRRRKRNRRRFLNCFSSSAAGISPEITVDASSAAAGTTGSGTSQKSNSFVGTEDYVAPEIIKGVGHDFSADWWSLGVVLYEMLYGRTPFRGADRKETFYRILAKAPELVGEKTALRDLIGKLLEKEPEKRIGAEEIRNHDFFRGVVWEEVVEISRPPFIPVGADWEENCGEGGEEIDVEKFVGQIFGSGGKEGLVSNSDKKDSFGVF</sequence>
<protein>
    <recommendedName>
        <fullName evidence="2">non-specific serine/threonine protein kinase</fullName>
        <ecNumber evidence="2">2.7.11.1</ecNumber>
    </recommendedName>
</protein>
<keyword evidence="3" id="KW-0723">Serine/threonine-protein kinase</keyword>
<reference evidence="12" key="1">
    <citation type="journal article" date="2023" name="GigaByte">
        <title>Genome assembly of the bearded iris, Iris pallida Lam.</title>
        <authorList>
            <person name="Bruccoleri R.E."/>
            <person name="Oakeley E.J."/>
            <person name="Faust A.M.E."/>
            <person name="Altorfer M."/>
            <person name="Dessus-Babus S."/>
            <person name="Burckhardt D."/>
            <person name="Oertli M."/>
            <person name="Naumann U."/>
            <person name="Petersen F."/>
            <person name="Wong J."/>
        </authorList>
    </citation>
    <scope>NUCLEOTIDE SEQUENCE</scope>
    <source>
        <strain evidence="12">GSM-AAB239-AS_SAM_17_03QT</strain>
    </source>
</reference>
<dbReference type="Pfam" id="PF00069">
    <property type="entry name" value="Pkinase"/>
    <property type="match status" value="2"/>
</dbReference>
<evidence type="ECO:0000256" key="6">
    <source>
        <dbReference type="ARBA" id="ARBA00022777"/>
    </source>
</evidence>
<dbReference type="PANTHER" id="PTHR45637">
    <property type="entry name" value="FLIPPASE KINASE 1-RELATED"/>
    <property type="match status" value="1"/>
</dbReference>
<dbReference type="InterPro" id="IPR011009">
    <property type="entry name" value="Kinase-like_dom_sf"/>
</dbReference>
<dbReference type="Gene3D" id="1.10.510.10">
    <property type="entry name" value="Transferase(Phosphotransferase) domain 1"/>
    <property type="match status" value="2"/>
</dbReference>
<dbReference type="GO" id="GO:0005524">
    <property type="term" value="F:ATP binding"/>
    <property type="evidence" value="ECO:0007669"/>
    <property type="project" value="UniProtKB-KW"/>
</dbReference>
<evidence type="ECO:0000256" key="2">
    <source>
        <dbReference type="ARBA" id="ARBA00012513"/>
    </source>
</evidence>
<evidence type="ECO:0000256" key="5">
    <source>
        <dbReference type="ARBA" id="ARBA00022741"/>
    </source>
</evidence>
<organism evidence="12 14">
    <name type="scientific">Iris pallida</name>
    <name type="common">Sweet iris</name>
    <dbReference type="NCBI Taxonomy" id="29817"/>
    <lineage>
        <taxon>Eukaryota</taxon>
        <taxon>Viridiplantae</taxon>
        <taxon>Streptophyta</taxon>
        <taxon>Embryophyta</taxon>
        <taxon>Tracheophyta</taxon>
        <taxon>Spermatophyta</taxon>
        <taxon>Magnoliopsida</taxon>
        <taxon>Liliopsida</taxon>
        <taxon>Asparagales</taxon>
        <taxon>Iridaceae</taxon>
        <taxon>Iridoideae</taxon>
        <taxon>Irideae</taxon>
        <taxon>Iris</taxon>
    </lineage>
</organism>
<dbReference type="PROSITE" id="PS50011">
    <property type="entry name" value="PROTEIN_KINASE_DOM"/>
    <property type="match status" value="1"/>
</dbReference>
<gene>
    <name evidence="12" type="ORF">M6B38_176410</name>
    <name evidence="13" type="ORF">M6B38_296185</name>
</gene>
<evidence type="ECO:0000313" key="13">
    <source>
        <dbReference type="EMBL" id="KAJ6843667.1"/>
    </source>
</evidence>
<reference evidence="12" key="2">
    <citation type="submission" date="2023-04" db="EMBL/GenBank/DDBJ databases">
        <authorList>
            <person name="Bruccoleri R.E."/>
            <person name="Oakeley E.J."/>
            <person name="Faust A.-M."/>
            <person name="Dessus-Babus S."/>
            <person name="Altorfer M."/>
            <person name="Burckhardt D."/>
            <person name="Oertli M."/>
            <person name="Naumann U."/>
            <person name="Petersen F."/>
            <person name="Wong J."/>
        </authorList>
    </citation>
    <scope>NUCLEOTIDE SEQUENCE</scope>
    <source>
        <strain evidence="12">GSM-AAB239-AS_SAM_17_03QT</strain>
        <tissue evidence="12">Leaf</tissue>
    </source>
</reference>
<keyword evidence="14" id="KW-1185">Reference proteome</keyword>
<dbReference type="AlphaFoldDB" id="A0AAX6EQ46"/>
<dbReference type="EMBL" id="JANAVB010007143">
    <property type="protein sequence ID" value="KAJ6843667.1"/>
    <property type="molecule type" value="Genomic_DNA"/>
</dbReference>
<dbReference type="InterPro" id="IPR008271">
    <property type="entry name" value="Ser/Thr_kinase_AS"/>
</dbReference>
<dbReference type="EC" id="2.7.11.1" evidence="2"/>
<dbReference type="Gene3D" id="3.30.200.20">
    <property type="entry name" value="Phosphorylase Kinase, domain 1"/>
    <property type="match status" value="1"/>
</dbReference>
<keyword evidence="7" id="KW-0067">ATP-binding</keyword>